<keyword evidence="9" id="KW-0585">Phenylalanine catabolism</keyword>
<feature type="domain" description="VOC" evidence="10">
    <location>
        <begin position="294"/>
        <end position="434"/>
    </location>
</feature>
<evidence type="ECO:0000256" key="5">
    <source>
        <dbReference type="ARBA" id="ARBA00022723"/>
    </source>
</evidence>
<dbReference type="CDD" id="cd07250">
    <property type="entry name" value="HPPD_C_like"/>
    <property type="match status" value="1"/>
</dbReference>
<dbReference type="EMBL" id="OZ004256">
    <property type="protein sequence ID" value="CAK7905612.1"/>
    <property type="molecule type" value="Genomic_DNA"/>
</dbReference>
<evidence type="ECO:0000256" key="2">
    <source>
        <dbReference type="ARBA" id="ARBA00005162"/>
    </source>
</evidence>
<name>A0ABP0EEH8_9ASCO</name>
<evidence type="ECO:0000313" key="11">
    <source>
        <dbReference type="EMBL" id="CAK7905612.1"/>
    </source>
</evidence>
<dbReference type="InterPro" id="IPR029068">
    <property type="entry name" value="Glyas_Bleomycin-R_OHBP_Dase"/>
</dbReference>
<dbReference type="InterPro" id="IPR041736">
    <property type="entry name" value="4OHPhenylPyrv_dOase_N"/>
</dbReference>
<evidence type="ECO:0000313" key="12">
    <source>
        <dbReference type="Proteomes" id="UP001497600"/>
    </source>
</evidence>
<dbReference type="PANTHER" id="PTHR11959">
    <property type="entry name" value="4-HYDROXYPHENYLPYRUVATE DIOXYGENASE"/>
    <property type="match status" value="1"/>
</dbReference>
<dbReference type="Gene3D" id="3.10.180.10">
    <property type="entry name" value="2,3-Dihydroxybiphenyl 1,2-Dioxygenase, domain 1"/>
    <property type="match status" value="2"/>
</dbReference>
<comment type="cofactor">
    <cofactor evidence="1">
        <name>Fe cation</name>
        <dbReference type="ChEBI" id="CHEBI:24875"/>
    </cofactor>
</comment>
<dbReference type="InterPro" id="IPR005956">
    <property type="entry name" value="4OHPhenylPyrv_dOase"/>
</dbReference>
<dbReference type="PANTHER" id="PTHR11959:SF1">
    <property type="entry name" value="4-HYDROXYPHENYLPYRUVATE DIOXYGENASE"/>
    <property type="match status" value="1"/>
</dbReference>
<evidence type="ECO:0000256" key="6">
    <source>
        <dbReference type="ARBA" id="ARBA00022737"/>
    </source>
</evidence>
<protein>
    <recommendedName>
        <fullName evidence="4">4-hydroxyphenylpyruvate dioxygenase</fullName>
        <ecNumber evidence="4">1.13.11.27</ecNumber>
    </recommendedName>
</protein>
<dbReference type="InterPro" id="IPR037523">
    <property type="entry name" value="VOC_core"/>
</dbReference>
<dbReference type="CDD" id="cd08342">
    <property type="entry name" value="HPPD_N_like"/>
    <property type="match status" value="1"/>
</dbReference>
<organism evidence="11 12">
    <name type="scientific">[Candida] anglica</name>
    <dbReference type="NCBI Taxonomy" id="148631"/>
    <lineage>
        <taxon>Eukaryota</taxon>
        <taxon>Fungi</taxon>
        <taxon>Dikarya</taxon>
        <taxon>Ascomycota</taxon>
        <taxon>Saccharomycotina</taxon>
        <taxon>Pichiomycetes</taxon>
        <taxon>Debaryomycetaceae</taxon>
        <taxon>Kurtzmaniella</taxon>
    </lineage>
</organism>
<sequence>MSLLNNLPFASKDVEEWSSAELLKNGHITNTYARDGVLGFHSLKICSSNAKILAQYFQFCMGFKEIAYKGLETGNSFTASHVVQNGSILIEITNIIRDLEEDSEMQPNSCFEPQVKDIIDHKIDSFAKRHSIDAPTIKLSILKQFAIKLKTHRENEKEPKYREILAAKKLTREKIDMITFQDYISKHGDGVLDVSFLVVDVVKSFEKAISAGAVMIEEPHTETDKSGSVKIAIIGVPNTDIQHTMIQNLDYKGNYLPGYQDTEVEEEDGEEMKGHNGFNFKYLLENLPSVDLVELDHCVENYTWDGMMKHAIFYANAFGFHKYWSVDESEVFTGNTSLKSIVMASSNGKVKIPINEPGEGKLRGQIEEFYDFHEGPGIQHIALRTHDIISTIKSLVIRGVQFNDMSDAYYENLKNRMNTDGVKIHESLSELKKLNILVDYDPSTRNKHTKYCNYILQIFSKPLSDRPTLFIEIIQRRHHNGFGKGTFKGLFETIEAQQKLRGTLVKSSRNRNI</sequence>
<dbReference type="PROSITE" id="PS51819">
    <property type="entry name" value="VOC"/>
    <property type="match status" value="1"/>
</dbReference>
<dbReference type="Proteomes" id="UP001497600">
    <property type="component" value="Chromosome D"/>
</dbReference>
<keyword evidence="6" id="KW-0677">Repeat</keyword>
<dbReference type="Pfam" id="PF00903">
    <property type="entry name" value="Glyoxalase"/>
    <property type="match status" value="1"/>
</dbReference>
<comment type="similarity">
    <text evidence="3">Belongs to the 4HPPD family.</text>
</comment>
<evidence type="ECO:0000256" key="1">
    <source>
        <dbReference type="ARBA" id="ARBA00001962"/>
    </source>
</evidence>
<dbReference type="InterPro" id="IPR041735">
    <property type="entry name" value="4OHPhenylPyrv_dOase_C"/>
</dbReference>
<gene>
    <name evidence="11" type="ORF">CAAN4_D14884</name>
</gene>
<evidence type="ECO:0000256" key="8">
    <source>
        <dbReference type="ARBA" id="ARBA00023004"/>
    </source>
</evidence>
<reference evidence="11 12" key="1">
    <citation type="submission" date="2024-01" db="EMBL/GenBank/DDBJ databases">
        <authorList>
            <consortium name="Genoscope - CEA"/>
            <person name="William W."/>
        </authorList>
    </citation>
    <scope>NUCLEOTIDE SEQUENCE [LARGE SCALE GENOMIC DNA]</scope>
    <source>
        <strain evidence="11 12">29B2s-10</strain>
    </source>
</reference>
<dbReference type="NCBIfam" id="TIGR01263">
    <property type="entry name" value="4HPPD"/>
    <property type="match status" value="1"/>
</dbReference>
<comment type="pathway">
    <text evidence="2">Amino-acid degradation; L-phenylalanine degradation; acetoacetate and fumarate from L-phenylalanine: step 3/6.</text>
</comment>
<proteinExistence type="inferred from homology"/>
<dbReference type="SUPFAM" id="SSF54593">
    <property type="entry name" value="Glyoxalase/Bleomycin resistance protein/Dihydroxybiphenyl dioxygenase"/>
    <property type="match status" value="2"/>
</dbReference>
<keyword evidence="12" id="KW-1185">Reference proteome</keyword>
<dbReference type="InterPro" id="IPR004360">
    <property type="entry name" value="Glyas_Fos-R_dOase_dom"/>
</dbReference>
<keyword evidence="8" id="KW-0408">Iron</keyword>
<keyword evidence="7" id="KW-0828">Tyrosine catabolism</keyword>
<evidence type="ECO:0000256" key="9">
    <source>
        <dbReference type="ARBA" id="ARBA00023232"/>
    </source>
</evidence>
<accession>A0ABP0EEH8</accession>
<dbReference type="EC" id="1.13.11.27" evidence="4"/>
<evidence type="ECO:0000256" key="7">
    <source>
        <dbReference type="ARBA" id="ARBA00022878"/>
    </source>
</evidence>
<keyword evidence="5" id="KW-0479">Metal-binding</keyword>
<evidence type="ECO:0000256" key="4">
    <source>
        <dbReference type="ARBA" id="ARBA00013222"/>
    </source>
</evidence>
<evidence type="ECO:0000259" key="10">
    <source>
        <dbReference type="PROSITE" id="PS51819"/>
    </source>
</evidence>
<evidence type="ECO:0000256" key="3">
    <source>
        <dbReference type="ARBA" id="ARBA00005877"/>
    </source>
</evidence>